<dbReference type="Proteomes" id="UP001183585">
    <property type="component" value="Unassembled WGS sequence"/>
</dbReference>
<dbReference type="EMBL" id="JAVDYE010000001">
    <property type="protein sequence ID" value="MDR7381110.1"/>
    <property type="molecule type" value="Genomic_DNA"/>
</dbReference>
<comment type="caution">
    <text evidence="2">The sequence shown here is derived from an EMBL/GenBank/DDBJ whole genome shotgun (WGS) entry which is preliminary data.</text>
</comment>
<feature type="domain" description="GH16" evidence="1">
    <location>
        <begin position="45"/>
        <end position="296"/>
    </location>
</feature>
<organism evidence="2 3">
    <name type="scientific">Promicromonospora iranensis</name>
    <dbReference type="NCBI Taxonomy" id="1105144"/>
    <lineage>
        <taxon>Bacteria</taxon>
        <taxon>Bacillati</taxon>
        <taxon>Actinomycetota</taxon>
        <taxon>Actinomycetes</taxon>
        <taxon>Micrococcales</taxon>
        <taxon>Promicromonosporaceae</taxon>
        <taxon>Promicromonospora</taxon>
    </lineage>
</organism>
<dbReference type="InterPro" id="IPR000757">
    <property type="entry name" value="Beta-glucanase-like"/>
</dbReference>
<gene>
    <name evidence="2" type="ORF">J2S48_000625</name>
</gene>
<dbReference type="RefSeq" id="WP_274997698.1">
    <property type="nucleotide sequence ID" value="NZ_JAJQQP010000017.1"/>
</dbReference>
<sequence length="296" mass="33019">MLKQWRGIAMRPDKVARNCHAGLCLASTLHWLGRVQSFLMPNSPESLPAAPNRKPDFDDDFSAGLNSKRWIASYLPQWTTSERARAHYEVVADGVELRIDSDQPDWRLEDAPLRVSNLQTGVYSGPVGSALGTHRHRVDLDVRTETPQRLLFTPSRGRVEITVSASQDANCMVAAWLIGTEHRSPTESGEICIFEIDSDSIGETTVVRTGIKAHHDPHLTTDMSEVAIPLNASSPHTWTVVWGEDETVIGCQGRALRRIQQAPDYPLFLMIDLFEIGPRGGNYPKSATIHHVRAWQ</sequence>
<dbReference type="PROSITE" id="PS51762">
    <property type="entry name" value="GH16_2"/>
    <property type="match status" value="1"/>
</dbReference>
<dbReference type="Gene3D" id="2.60.120.200">
    <property type="match status" value="1"/>
</dbReference>
<proteinExistence type="predicted"/>
<keyword evidence="3" id="KW-1185">Reference proteome</keyword>
<name>A0ABU2CIF0_9MICO</name>
<evidence type="ECO:0000259" key="1">
    <source>
        <dbReference type="PROSITE" id="PS51762"/>
    </source>
</evidence>
<accession>A0ABU2CIF0</accession>
<dbReference type="InterPro" id="IPR013320">
    <property type="entry name" value="ConA-like_dom_sf"/>
</dbReference>
<evidence type="ECO:0000313" key="2">
    <source>
        <dbReference type="EMBL" id="MDR7381110.1"/>
    </source>
</evidence>
<dbReference type="SUPFAM" id="SSF49899">
    <property type="entry name" value="Concanavalin A-like lectins/glucanases"/>
    <property type="match status" value="1"/>
</dbReference>
<reference evidence="2 3" key="1">
    <citation type="submission" date="2023-07" db="EMBL/GenBank/DDBJ databases">
        <title>Sequencing the genomes of 1000 actinobacteria strains.</title>
        <authorList>
            <person name="Klenk H.-P."/>
        </authorList>
    </citation>
    <scope>NUCLEOTIDE SEQUENCE [LARGE SCALE GENOMIC DNA]</scope>
    <source>
        <strain evidence="2 3">DSM 45554</strain>
    </source>
</reference>
<protein>
    <recommendedName>
        <fullName evidence="1">GH16 domain-containing protein</fullName>
    </recommendedName>
</protein>
<evidence type="ECO:0000313" key="3">
    <source>
        <dbReference type="Proteomes" id="UP001183585"/>
    </source>
</evidence>